<keyword evidence="6" id="KW-1133">Transmembrane helix</keyword>
<keyword evidence="4" id="KW-0675">Receptor</keyword>
<feature type="region of interest" description="Disordered" evidence="5">
    <location>
        <begin position="329"/>
        <end position="364"/>
    </location>
</feature>
<dbReference type="AlphaFoldDB" id="A0AAV7UPX5"/>
<dbReference type="Pfam" id="PF01108">
    <property type="entry name" value="Tissue_fac"/>
    <property type="match status" value="1"/>
</dbReference>
<proteinExistence type="inferred from homology"/>
<evidence type="ECO:0000256" key="5">
    <source>
        <dbReference type="SAM" id="MobiDB-lite"/>
    </source>
</evidence>
<evidence type="ECO:0000259" key="9">
    <source>
        <dbReference type="Pfam" id="PF09294"/>
    </source>
</evidence>
<keyword evidence="6" id="KW-0812">Transmembrane</keyword>
<dbReference type="InterPro" id="IPR036116">
    <property type="entry name" value="FN3_sf"/>
</dbReference>
<evidence type="ECO:0000313" key="11">
    <source>
        <dbReference type="Proteomes" id="UP001066276"/>
    </source>
</evidence>
<keyword evidence="3" id="KW-1015">Disulfide bond</keyword>
<evidence type="ECO:0000256" key="4">
    <source>
        <dbReference type="ARBA" id="ARBA00023170"/>
    </source>
</evidence>
<feature type="signal peptide" evidence="7">
    <location>
        <begin position="1"/>
        <end position="25"/>
    </location>
</feature>
<reference evidence="10" key="1">
    <citation type="journal article" date="2022" name="bioRxiv">
        <title>Sequencing and chromosome-scale assembly of the giantPleurodeles waltlgenome.</title>
        <authorList>
            <person name="Brown T."/>
            <person name="Elewa A."/>
            <person name="Iarovenko S."/>
            <person name="Subramanian E."/>
            <person name="Araus A.J."/>
            <person name="Petzold A."/>
            <person name="Susuki M."/>
            <person name="Suzuki K.-i.T."/>
            <person name="Hayashi T."/>
            <person name="Toyoda A."/>
            <person name="Oliveira C."/>
            <person name="Osipova E."/>
            <person name="Leigh N.D."/>
            <person name="Simon A."/>
            <person name="Yun M.H."/>
        </authorList>
    </citation>
    <scope>NUCLEOTIDE SEQUENCE</scope>
    <source>
        <strain evidence="10">20211129_DDA</strain>
        <tissue evidence="10">Liver</tissue>
    </source>
</reference>
<dbReference type="InterPro" id="IPR013783">
    <property type="entry name" value="Ig-like_fold"/>
</dbReference>
<dbReference type="SUPFAM" id="SSF49265">
    <property type="entry name" value="Fibronectin type III"/>
    <property type="match status" value="2"/>
</dbReference>
<name>A0AAV7UPX5_PLEWA</name>
<keyword evidence="6" id="KW-0472">Membrane</keyword>
<dbReference type="PANTHER" id="PTHR20859">
    <property type="entry name" value="INTERFERON/INTERLEUKIN RECEPTOR"/>
    <property type="match status" value="1"/>
</dbReference>
<evidence type="ECO:0000256" key="6">
    <source>
        <dbReference type="SAM" id="Phobius"/>
    </source>
</evidence>
<feature type="domain" description="Interferon/interleukin receptor" evidence="9">
    <location>
        <begin position="127"/>
        <end position="227"/>
    </location>
</feature>
<dbReference type="GO" id="GO:0004896">
    <property type="term" value="F:cytokine receptor activity"/>
    <property type="evidence" value="ECO:0007669"/>
    <property type="project" value="TreeGrafter"/>
</dbReference>
<feature type="transmembrane region" description="Helical" evidence="6">
    <location>
        <begin position="235"/>
        <end position="262"/>
    </location>
</feature>
<feature type="chain" id="PRO_5043967207" description="Interleukin-10 receptor subunit alpha" evidence="7">
    <location>
        <begin position="26"/>
        <end position="609"/>
    </location>
</feature>
<dbReference type="Pfam" id="PF09294">
    <property type="entry name" value="Interfer-bind"/>
    <property type="match status" value="1"/>
</dbReference>
<dbReference type="EMBL" id="JANPWB010000005">
    <property type="protein sequence ID" value="KAJ1189999.1"/>
    <property type="molecule type" value="Genomic_DNA"/>
</dbReference>
<evidence type="ECO:0000256" key="7">
    <source>
        <dbReference type="SAM" id="SignalP"/>
    </source>
</evidence>
<evidence type="ECO:0000256" key="2">
    <source>
        <dbReference type="ARBA" id="ARBA00022729"/>
    </source>
</evidence>
<dbReference type="Proteomes" id="UP001066276">
    <property type="component" value="Chromosome 3_1"/>
</dbReference>
<keyword evidence="11" id="KW-1185">Reference proteome</keyword>
<comment type="caution">
    <text evidence="10">The sequence shown here is derived from an EMBL/GenBank/DDBJ whole genome shotgun (WGS) entry which is preliminary data.</text>
</comment>
<protein>
    <recommendedName>
        <fullName evidence="12">Interleukin-10 receptor subunit alpha</fullName>
    </recommendedName>
</protein>
<keyword evidence="2 7" id="KW-0732">Signal</keyword>
<dbReference type="Gene3D" id="2.60.40.10">
    <property type="entry name" value="Immunoglobulins"/>
    <property type="match status" value="2"/>
</dbReference>
<evidence type="ECO:0000259" key="8">
    <source>
        <dbReference type="Pfam" id="PF01108"/>
    </source>
</evidence>
<dbReference type="FunFam" id="2.60.40.10:FF:000348">
    <property type="entry name" value="Interleukin 20 receptor subunit alpha"/>
    <property type="match status" value="1"/>
</dbReference>
<evidence type="ECO:0000256" key="3">
    <source>
        <dbReference type="ARBA" id="ARBA00023157"/>
    </source>
</evidence>
<feature type="domain" description="Fibronectin type-III" evidence="8">
    <location>
        <begin position="12"/>
        <end position="114"/>
    </location>
</feature>
<evidence type="ECO:0000256" key="1">
    <source>
        <dbReference type="ARBA" id="ARBA00005399"/>
    </source>
</evidence>
<sequence>MAERLHTKLRNLGFLFVCLLSAGRGEDLPKPKWVKFKLNFFLHVLEWEPGHSERAGDVYKVEYKKYAADDHWKPAANCTRVTGHSCDLTEETLPLSKGYFARVQAVSGNQTSNWTRTSRFIPQQVRLPPPDVDLKVEGNTIHVALRLPALQWQNITLRYEDIFKYNRVYRVHVNRTSDNLLFTQNEESAQFDVSNLAWGEQYCITVTPEIKSRPNVGITTEAHCVSVPAKARTDVIVLTAFSCITVLCMLLVFGNIFVRLYIWKPMKTPEMLKSPIKSSSLWMEKWQPPAWIEDVVVNLDEESIKKLSMLHKSSPVRLSTDSGFCGDKISLESESRSPTPSLGCPDHSPVVPRPSKDSSTGTDSGICVSGTSAMSSKLFCTESQGYRKQCNETSGKVNMQEDSGVSMHHNSARLTHYSGQRDNPLDIVSDGQKKGRNYFLSPNGVKSGIIENQCGLDLVLAESHAYLKQSNLKDDTSQNEVRSEGVEIQGISGLPGTFNRTMGLEAELGKTDTPPLAGVNGYLKQASKLSSFSYLNGTLGQTHISFLGEMGQPSSLDCSELRGPRLIHTMLSGLVTEEDFGKDLIAEKHIPGRFFTDMVFAPHLQSEDT</sequence>
<dbReference type="InterPro" id="IPR050650">
    <property type="entry name" value="Type-II_Cytokine-TF_Rcpt"/>
</dbReference>
<comment type="similarity">
    <text evidence="1">Belongs to the type II cytokine receptor family.</text>
</comment>
<dbReference type="InterPro" id="IPR003961">
    <property type="entry name" value="FN3_dom"/>
</dbReference>
<evidence type="ECO:0000313" key="10">
    <source>
        <dbReference type="EMBL" id="KAJ1189999.1"/>
    </source>
</evidence>
<evidence type="ECO:0008006" key="12">
    <source>
        <dbReference type="Google" id="ProtNLM"/>
    </source>
</evidence>
<organism evidence="10 11">
    <name type="scientific">Pleurodeles waltl</name>
    <name type="common">Iberian ribbed newt</name>
    <dbReference type="NCBI Taxonomy" id="8319"/>
    <lineage>
        <taxon>Eukaryota</taxon>
        <taxon>Metazoa</taxon>
        <taxon>Chordata</taxon>
        <taxon>Craniata</taxon>
        <taxon>Vertebrata</taxon>
        <taxon>Euteleostomi</taxon>
        <taxon>Amphibia</taxon>
        <taxon>Batrachia</taxon>
        <taxon>Caudata</taxon>
        <taxon>Salamandroidea</taxon>
        <taxon>Salamandridae</taxon>
        <taxon>Pleurodelinae</taxon>
        <taxon>Pleurodeles</taxon>
    </lineage>
</organism>
<accession>A0AAV7UPX5</accession>
<dbReference type="GO" id="GO:0005886">
    <property type="term" value="C:plasma membrane"/>
    <property type="evidence" value="ECO:0007669"/>
    <property type="project" value="TreeGrafter"/>
</dbReference>
<dbReference type="PANTHER" id="PTHR20859:SF90">
    <property type="entry name" value="INTERLEUKIN-10 RECEPTOR SUBUNIT ALPHA"/>
    <property type="match status" value="1"/>
</dbReference>
<gene>
    <name evidence="10" type="ORF">NDU88_006739</name>
</gene>
<dbReference type="InterPro" id="IPR015373">
    <property type="entry name" value="Interferon/interleukin_rcp_dom"/>
</dbReference>